<dbReference type="EMBL" id="FNGF01000004">
    <property type="protein sequence ID" value="SDL22740.1"/>
    <property type="molecule type" value="Genomic_DNA"/>
</dbReference>
<protein>
    <submittedName>
        <fullName evidence="2">Pimeloyl-ACP methyl ester carboxylesterase</fullName>
    </submittedName>
</protein>
<evidence type="ECO:0000313" key="3">
    <source>
        <dbReference type="Proteomes" id="UP000198662"/>
    </source>
</evidence>
<proteinExistence type="predicted"/>
<dbReference type="PANTHER" id="PTHR43689">
    <property type="entry name" value="HYDROLASE"/>
    <property type="match status" value="1"/>
</dbReference>
<evidence type="ECO:0000259" key="1">
    <source>
        <dbReference type="Pfam" id="PF12697"/>
    </source>
</evidence>
<feature type="domain" description="AB hydrolase-1" evidence="1">
    <location>
        <begin position="53"/>
        <end position="281"/>
    </location>
</feature>
<dbReference type="Pfam" id="PF12697">
    <property type="entry name" value="Abhydrolase_6"/>
    <property type="match status" value="1"/>
</dbReference>
<evidence type="ECO:0000313" key="2">
    <source>
        <dbReference type="EMBL" id="SDL22740.1"/>
    </source>
</evidence>
<dbReference type="SUPFAM" id="SSF53474">
    <property type="entry name" value="alpha/beta-Hydrolases"/>
    <property type="match status" value="1"/>
</dbReference>
<gene>
    <name evidence="2" type="ORF">SAMN05216298_3154</name>
</gene>
<dbReference type="OrthoDB" id="5513277at2"/>
<dbReference type="InterPro" id="IPR029058">
    <property type="entry name" value="AB_hydrolase_fold"/>
</dbReference>
<sequence>MRSLYKSDAGRRIIQHWCRARLGEWSVPHRTDRVPVDGSSAHLTFIGDGPARVVFVPGTNFNAATCTGVAEALGARWATMVVDMPGQPGLSTGERPRRPLAPRPYAQSWYGETLSKILKLTAVRDAVVVGNSLGAAIALSCDSPCIAARVLSSPGGIVPLRTDPLLMRRSLAWLASPSPERTRALLDLFCAPGSAPAPTTVEWMALVARYCRTTLAPAPLRSADLQRWRGTPLVAAVGEHDRFLPADRLAPAVESAFGRELRILPGVGHLAVEERPGDVVALVQEALGLVGA</sequence>
<dbReference type="GO" id="GO:0003824">
    <property type="term" value="F:catalytic activity"/>
    <property type="evidence" value="ECO:0007669"/>
    <property type="project" value="UniProtKB-ARBA"/>
</dbReference>
<reference evidence="3" key="1">
    <citation type="submission" date="2016-10" db="EMBL/GenBank/DDBJ databases">
        <authorList>
            <person name="Varghese N."/>
            <person name="Submissions S."/>
        </authorList>
    </citation>
    <scope>NUCLEOTIDE SEQUENCE [LARGE SCALE GENOMIC DNA]</scope>
    <source>
        <strain evidence="3">CGMCC 4.3147</strain>
    </source>
</reference>
<dbReference type="Proteomes" id="UP000198662">
    <property type="component" value="Unassembled WGS sequence"/>
</dbReference>
<name>A0A1G9IBX6_9ACTN</name>
<accession>A0A1G9IBX6</accession>
<dbReference type="STRING" id="380244.SAMN05216298_3154"/>
<dbReference type="AlphaFoldDB" id="A0A1G9IBX6"/>
<dbReference type="PANTHER" id="PTHR43689:SF8">
    <property type="entry name" value="ALPHA_BETA-HYDROLASES SUPERFAMILY PROTEIN"/>
    <property type="match status" value="1"/>
</dbReference>
<dbReference type="InterPro" id="IPR000073">
    <property type="entry name" value="AB_hydrolase_1"/>
</dbReference>
<organism evidence="2 3">
    <name type="scientific">Glycomyces sambucus</name>
    <dbReference type="NCBI Taxonomy" id="380244"/>
    <lineage>
        <taxon>Bacteria</taxon>
        <taxon>Bacillati</taxon>
        <taxon>Actinomycetota</taxon>
        <taxon>Actinomycetes</taxon>
        <taxon>Glycomycetales</taxon>
        <taxon>Glycomycetaceae</taxon>
        <taxon>Glycomyces</taxon>
    </lineage>
</organism>
<keyword evidence="3" id="KW-1185">Reference proteome</keyword>
<dbReference type="RefSeq" id="WP_091050818.1">
    <property type="nucleotide sequence ID" value="NZ_FNGF01000004.1"/>
</dbReference>
<dbReference type="Gene3D" id="3.40.50.1820">
    <property type="entry name" value="alpha/beta hydrolase"/>
    <property type="match status" value="1"/>
</dbReference>